<evidence type="ECO:0000256" key="1">
    <source>
        <dbReference type="SAM" id="MobiDB-lite"/>
    </source>
</evidence>
<dbReference type="InParanoid" id="H6C136"/>
<evidence type="ECO:0000313" key="3">
    <source>
        <dbReference type="Proteomes" id="UP000007304"/>
    </source>
</evidence>
<dbReference type="VEuPathDB" id="FungiDB:HMPREF1120_04588"/>
<proteinExistence type="predicted"/>
<organism evidence="2 3">
    <name type="scientific">Exophiala dermatitidis (strain ATCC 34100 / CBS 525.76 / NIH/UT8656)</name>
    <name type="common">Black yeast</name>
    <name type="synonym">Wangiella dermatitidis</name>
    <dbReference type="NCBI Taxonomy" id="858893"/>
    <lineage>
        <taxon>Eukaryota</taxon>
        <taxon>Fungi</taxon>
        <taxon>Dikarya</taxon>
        <taxon>Ascomycota</taxon>
        <taxon>Pezizomycotina</taxon>
        <taxon>Eurotiomycetes</taxon>
        <taxon>Chaetothyriomycetidae</taxon>
        <taxon>Chaetothyriales</taxon>
        <taxon>Herpotrichiellaceae</taxon>
        <taxon>Exophiala</taxon>
    </lineage>
</organism>
<dbReference type="OMA" id="IAFRFHK"/>
<feature type="compositionally biased region" description="Acidic residues" evidence="1">
    <location>
        <begin position="143"/>
        <end position="158"/>
    </location>
</feature>
<dbReference type="GeneID" id="20309227"/>
<dbReference type="HOGENOM" id="CLU_108547_0_0_1"/>
<evidence type="ECO:0000313" key="2">
    <source>
        <dbReference type="EMBL" id="EHY56507.1"/>
    </source>
</evidence>
<dbReference type="OrthoDB" id="5376498at2759"/>
<protein>
    <submittedName>
        <fullName evidence="2">Uncharacterized protein</fullName>
    </submittedName>
</protein>
<dbReference type="EMBL" id="JH226133">
    <property type="protein sequence ID" value="EHY56507.1"/>
    <property type="molecule type" value="Genomic_DNA"/>
</dbReference>
<dbReference type="Proteomes" id="UP000007304">
    <property type="component" value="Unassembled WGS sequence"/>
</dbReference>
<accession>H6C136</accession>
<sequence length="172" mass="18407">MVSAEDLAALPTPDMITLLFKCHKSTTVLSVLPTTPFNEIKALLIAALQSRNITTLPNSAIPLPEDPEALEFGVLADKRDPSKGWVPIDIKEQEVTGPRGGKKKIGGSKSVLNESPLGAGLTDGSWVAYRIKPATKAGADQEMSLEDGTPDVELDEDPGWEVILPSFEDEGE</sequence>
<keyword evidence="3" id="KW-1185">Reference proteome</keyword>
<dbReference type="RefSeq" id="XP_009156968.1">
    <property type="nucleotide sequence ID" value="XM_009158720.1"/>
</dbReference>
<gene>
    <name evidence="2" type="ORF">HMPREF1120_04588</name>
</gene>
<dbReference type="AlphaFoldDB" id="H6C136"/>
<name>H6C136_EXODN</name>
<feature type="region of interest" description="Disordered" evidence="1">
    <location>
        <begin position="136"/>
        <end position="158"/>
    </location>
</feature>
<dbReference type="eggNOG" id="ENOG502T0DY">
    <property type="taxonomic scope" value="Eukaryota"/>
</dbReference>
<reference evidence="2" key="1">
    <citation type="submission" date="2011-07" db="EMBL/GenBank/DDBJ databases">
        <title>The Genome Sequence of Exophiala (Wangiella) dermatitidis NIH/UT8656.</title>
        <authorList>
            <consortium name="The Broad Institute Genome Sequencing Platform"/>
            <person name="Cuomo C."/>
            <person name="Wang Z."/>
            <person name="Hunicke-Smith S."/>
            <person name="Szanislo P.J."/>
            <person name="Earl A."/>
            <person name="Young S.K."/>
            <person name="Zeng Q."/>
            <person name="Gargeya S."/>
            <person name="Fitzgerald M."/>
            <person name="Haas B."/>
            <person name="Abouelleil A."/>
            <person name="Alvarado L."/>
            <person name="Arachchi H.M."/>
            <person name="Berlin A."/>
            <person name="Brown A."/>
            <person name="Chapman S.B."/>
            <person name="Chen Z."/>
            <person name="Dunbar C."/>
            <person name="Freedman E."/>
            <person name="Gearin G."/>
            <person name="Gellesch M."/>
            <person name="Goldberg J."/>
            <person name="Griggs A."/>
            <person name="Gujja S."/>
            <person name="Heiman D."/>
            <person name="Howarth C."/>
            <person name="Larson L."/>
            <person name="Lui A."/>
            <person name="MacDonald P.J.P."/>
            <person name="Montmayeur A."/>
            <person name="Murphy C."/>
            <person name="Neiman D."/>
            <person name="Pearson M."/>
            <person name="Priest M."/>
            <person name="Roberts A."/>
            <person name="Saif S."/>
            <person name="Shea T."/>
            <person name="Shenoy N."/>
            <person name="Sisk P."/>
            <person name="Stolte C."/>
            <person name="Sykes S."/>
            <person name="Wortman J."/>
            <person name="Nusbaum C."/>
            <person name="Birren B."/>
        </authorList>
    </citation>
    <scope>NUCLEOTIDE SEQUENCE</scope>
    <source>
        <strain evidence="2">NIH/UT8656</strain>
    </source>
</reference>